<dbReference type="InterPro" id="IPR028081">
    <property type="entry name" value="Leu-bd"/>
</dbReference>
<comment type="similarity">
    <text evidence="1">Belongs to the leucine-binding protein family.</text>
</comment>
<feature type="signal peptide" evidence="3">
    <location>
        <begin position="1"/>
        <end position="29"/>
    </location>
</feature>
<dbReference type="CDD" id="cd06343">
    <property type="entry name" value="PBP1_ABC_ligand_binding-like"/>
    <property type="match status" value="1"/>
</dbReference>
<evidence type="ECO:0000256" key="2">
    <source>
        <dbReference type="ARBA" id="ARBA00022729"/>
    </source>
</evidence>
<evidence type="ECO:0000259" key="4">
    <source>
        <dbReference type="Pfam" id="PF13458"/>
    </source>
</evidence>
<reference evidence="5 6" key="1">
    <citation type="submission" date="2019-07" db="EMBL/GenBank/DDBJ databases">
        <title>Whole genome shotgun sequence of Reyranella soli NBRC 108950.</title>
        <authorList>
            <person name="Hosoyama A."/>
            <person name="Uohara A."/>
            <person name="Ohji S."/>
            <person name="Ichikawa N."/>
        </authorList>
    </citation>
    <scope>NUCLEOTIDE SEQUENCE [LARGE SCALE GENOMIC DNA]</scope>
    <source>
        <strain evidence="5 6">NBRC 108950</strain>
    </source>
</reference>
<organism evidence="5 6">
    <name type="scientific">Reyranella soli</name>
    <dbReference type="NCBI Taxonomy" id="1230389"/>
    <lineage>
        <taxon>Bacteria</taxon>
        <taxon>Pseudomonadati</taxon>
        <taxon>Pseudomonadota</taxon>
        <taxon>Alphaproteobacteria</taxon>
        <taxon>Hyphomicrobiales</taxon>
        <taxon>Reyranellaceae</taxon>
        <taxon>Reyranella</taxon>
    </lineage>
</organism>
<accession>A0A512NHW8</accession>
<protein>
    <recommendedName>
        <fullName evidence="4">Leucine-binding protein domain-containing protein</fullName>
    </recommendedName>
</protein>
<comment type="caution">
    <text evidence="5">The sequence shown here is derived from an EMBL/GenBank/DDBJ whole genome shotgun (WGS) entry which is preliminary data.</text>
</comment>
<evidence type="ECO:0000256" key="1">
    <source>
        <dbReference type="ARBA" id="ARBA00010062"/>
    </source>
</evidence>
<proteinExistence type="inferred from homology"/>
<evidence type="ECO:0000313" key="5">
    <source>
        <dbReference type="EMBL" id="GEP58548.1"/>
    </source>
</evidence>
<dbReference type="EMBL" id="BKAJ01000103">
    <property type="protein sequence ID" value="GEP58548.1"/>
    <property type="molecule type" value="Genomic_DNA"/>
</dbReference>
<keyword evidence="6" id="KW-1185">Reference proteome</keyword>
<keyword evidence="2 3" id="KW-0732">Signal</keyword>
<name>A0A512NHW8_9HYPH</name>
<feature type="chain" id="PRO_5022100250" description="Leucine-binding protein domain-containing protein" evidence="3">
    <location>
        <begin position="30"/>
        <end position="394"/>
    </location>
</feature>
<dbReference type="PANTHER" id="PTHR47235">
    <property type="entry name" value="BLR6548 PROTEIN"/>
    <property type="match status" value="1"/>
</dbReference>
<dbReference type="Proteomes" id="UP000321058">
    <property type="component" value="Unassembled WGS sequence"/>
</dbReference>
<dbReference type="InterPro" id="IPR028082">
    <property type="entry name" value="Peripla_BP_I"/>
</dbReference>
<evidence type="ECO:0000313" key="6">
    <source>
        <dbReference type="Proteomes" id="UP000321058"/>
    </source>
</evidence>
<dbReference type="OrthoDB" id="9768099at2"/>
<dbReference type="PANTHER" id="PTHR47235:SF1">
    <property type="entry name" value="BLR6548 PROTEIN"/>
    <property type="match status" value="1"/>
</dbReference>
<dbReference type="Gene3D" id="3.40.50.2300">
    <property type="match status" value="2"/>
</dbReference>
<dbReference type="SUPFAM" id="SSF53822">
    <property type="entry name" value="Periplasmic binding protein-like I"/>
    <property type="match status" value="1"/>
</dbReference>
<sequence>MRSAMHKWTFVKTALAATAAVSLATPAVAQTRGVTATEVTFGMHTDLSGVAATYGVSSSNGVKMRFDEINEQGGINGRKLKVIVEDQAYQVPKAVQACNKLINRDKVFAFVAPLGTPMNNACFKDQFAVGVPNLFPLSAARSMYEPYERLKFYGAASYVDQIRSGIEYFVKQKGKKAVCVMYQDTDFGKEILEGAELQAKKLGIKLVATASHKPTDQDFTAPITKLRDAGCDLVAMGTIVRDTIVPYTTARKAGWTDVAFLGSSAAYDLVVGAAPGMDGFFGMGLTEMPYVDSNVASVKKFVEDYKKKFNVDPNIGAVYGYVAADLAVQGVKNAGKDLTLDSFIKGMEAIKNYKDIFNGPQVSFGPNIRQGANSSFLAEVKNGKWTRVTEPLGF</sequence>
<feature type="domain" description="Leucine-binding protein" evidence="4">
    <location>
        <begin position="38"/>
        <end position="383"/>
    </location>
</feature>
<dbReference type="AlphaFoldDB" id="A0A512NHW8"/>
<evidence type="ECO:0000256" key="3">
    <source>
        <dbReference type="SAM" id="SignalP"/>
    </source>
</evidence>
<gene>
    <name evidence="5" type="ORF">RSO01_57140</name>
</gene>
<dbReference type="RefSeq" id="WP_147153888.1">
    <property type="nucleotide sequence ID" value="NZ_BKAJ01000103.1"/>
</dbReference>
<dbReference type="Pfam" id="PF13458">
    <property type="entry name" value="Peripla_BP_6"/>
    <property type="match status" value="1"/>
</dbReference>